<dbReference type="PATRIC" id="fig|1029756.8.peg.2507"/>
<name>V5SJH6_9HYPH</name>
<proteinExistence type="predicted"/>
<keyword evidence="2" id="KW-1185">Reference proteome</keyword>
<dbReference type="OrthoDB" id="278204at2"/>
<accession>V5SJH6</accession>
<dbReference type="EMBL" id="CP006912">
    <property type="protein sequence ID" value="AHB50245.1"/>
    <property type="molecule type" value="Genomic_DNA"/>
</dbReference>
<dbReference type="KEGG" id="hni:W911_12075"/>
<evidence type="ECO:0000313" key="2">
    <source>
        <dbReference type="Proteomes" id="UP000018542"/>
    </source>
</evidence>
<gene>
    <name evidence="1" type="ORF">W911_12075</name>
</gene>
<dbReference type="RefSeq" id="WP_023787755.1">
    <property type="nucleotide sequence ID" value="NC_022997.1"/>
</dbReference>
<dbReference type="Proteomes" id="UP000018542">
    <property type="component" value="Chromosome"/>
</dbReference>
<dbReference type="Gene3D" id="3.30.2310.20">
    <property type="entry name" value="RelE-like"/>
    <property type="match status" value="1"/>
</dbReference>
<dbReference type="HOGENOM" id="CLU_2259944_0_0_5"/>
<dbReference type="InterPro" id="IPR035093">
    <property type="entry name" value="RelE/ParE_toxin_dom_sf"/>
</dbReference>
<organism evidence="1 2">
    <name type="scientific">Hyphomicrobium nitrativorans NL23</name>
    <dbReference type="NCBI Taxonomy" id="1029756"/>
    <lineage>
        <taxon>Bacteria</taxon>
        <taxon>Pseudomonadati</taxon>
        <taxon>Pseudomonadota</taxon>
        <taxon>Alphaproteobacteria</taxon>
        <taxon>Hyphomicrobiales</taxon>
        <taxon>Hyphomicrobiaceae</taxon>
        <taxon>Hyphomicrobium</taxon>
    </lineage>
</organism>
<reference evidence="1 2" key="1">
    <citation type="journal article" date="2014" name="Genome Announc.">
        <title>Complete Genome Sequence of Hyphomicrobium nitrativorans Strain NL23, a Denitrifying Bacterium Isolated from Biofilm of a Methanol-Fed Denitrification System Treating Seawater at the Montreal Biodome.</title>
        <authorList>
            <person name="Martineau C."/>
            <person name="Villeneuve C."/>
            <person name="Mauffrey F."/>
            <person name="Villemur R."/>
        </authorList>
    </citation>
    <scope>NUCLEOTIDE SEQUENCE [LARGE SCALE GENOMIC DNA]</scope>
    <source>
        <strain evidence="1">NL23</strain>
    </source>
</reference>
<dbReference type="AlphaFoldDB" id="V5SJH6"/>
<evidence type="ECO:0008006" key="3">
    <source>
        <dbReference type="Google" id="ProtNLM"/>
    </source>
</evidence>
<protein>
    <recommendedName>
        <fullName evidence="3">Plasmid stabilization protein</fullName>
    </recommendedName>
</protein>
<dbReference type="STRING" id="1029756.W911_12075"/>
<evidence type="ECO:0000313" key="1">
    <source>
        <dbReference type="EMBL" id="AHB50245.1"/>
    </source>
</evidence>
<sequence>MRSIRVSRTFNDQLNALLAYGEERFGRAVAEEKKTLVYAIIRDHLAWFPASHIRDPELGLHFYPVTHTPFTLVYDFDEAELRIHFVLHQRADRGSLDPGDVAW</sequence>